<dbReference type="NCBIfam" id="TIGR01280">
    <property type="entry name" value="xseB"/>
    <property type="match status" value="1"/>
</dbReference>
<evidence type="ECO:0000313" key="7">
    <source>
        <dbReference type="EMBL" id="SDB08659.1"/>
    </source>
</evidence>
<dbReference type="OrthoDB" id="1771251at2"/>
<dbReference type="Pfam" id="PF02609">
    <property type="entry name" value="Exonuc_VII_S"/>
    <property type="match status" value="1"/>
</dbReference>
<comment type="subunit">
    <text evidence="6">Heterooligomer composed of large and small subunits.</text>
</comment>
<dbReference type="Proteomes" id="UP000199228">
    <property type="component" value="Unassembled WGS sequence"/>
</dbReference>
<evidence type="ECO:0000256" key="1">
    <source>
        <dbReference type="ARBA" id="ARBA00009998"/>
    </source>
</evidence>
<organism evidence="7 8">
    <name type="scientific">Eubacterium oxidoreducens</name>
    <dbReference type="NCBI Taxonomy" id="1732"/>
    <lineage>
        <taxon>Bacteria</taxon>
        <taxon>Bacillati</taxon>
        <taxon>Bacillota</taxon>
        <taxon>Clostridia</taxon>
        <taxon>Eubacteriales</taxon>
        <taxon>Eubacteriaceae</taxon>
        <taxon>Eubacterium</taxon>
    </lineage>
</organism>
<keyword evidence="8" id="KW-1185">Reference proteome</keyword>
<dbReference type="AlphaFoldDB" id="A0A1G6AJW8"/>
<dbReference type="HAMAP" id="MF_00337">
    <property type="entry name" value="Exonuc_7_S"/>
    <property type="match status" value="1"/>
</dbReference>
<comment type="similarity">
    <text evidence="1 6">Belongs to the XseB family.</text>
</comment>
<dbReference type="GO" id="GO:0009318">
    <property type="term" value="C:exodeoxyribonuclease VII complex"/>
    <property type="evidence" value="ECO:0007669"/>
    <property type="project" value="UniProtKB-UniRule"/>
</dbReference>
<comment type="function">
    <text evidence="6">Bidirectionally degrades single-stranded DNA into large acid-insoluble oligonucleotides, which are then degraded further into small acid-soluble oligonucleotides.</text>
</comment>
<dbReference type="PANTHER" id="PTHR34137">
    <property type="entry name" value="EXODEOXYRIBONUCLEASE 7 SMALL SUBUNIT"/>
    <property type="match status" value="1"/>
</dbReference>
<evidence type="ECO:0000256" key="2">
    <source>
        <dbReference type="ARBA" id="ARBA00022490"/>
    </source>
</evidence>
<evidence type="ECO:0000256" key="4">
    <source>
        <dbReference type="ARBA" id="ARBA00022801"/>
    </source>
</evidence>
<reference evidence="7 8" key="1">
    <citation type="submission" date="2016-10" db="EMBL/GenBank/DDBJ databases">
        <authorList>
            <person name="de Groot N.N."/>
        </authorList>
    </citation>
    <scope>NUCLEOTIDE SEQUENCE [LARGE SCALE GENOMIC DNA]</scope>
    <source>
        <strain evidence="7 8">DSM 3217</strain>
    </source>
</reference>
<dbReference type="EMBL" id="FMXR01000006">
    <property type="protein sequence ID" value="SDB08659.1"/>
    <property type="molecule type" value="Genomic_DNA"/>
</dbReference>
<dbReference type="GO" id="GO:0005829">
    <property type="term" value="C:cytosol"/>
    <property type="evidence" value="ECO:0007669"/>
    <property type="project" value="TreeGrafter"/>
</dbReference>
<sequence length="70" mass="8377">MSEEKKDYSLEELFEQVESLLSKMEQKEVSLEDSFEFYEQGMNYLKLCKDKIDCVEKKMEVINAQNELIE</sequence>
<dbReference type="EC" id="3.1.11.6" evidence="6"/>
<dbReference type="SUPFAM" id="SSF116842">
    <property type="entry name" value="XseB-like"/>
    <property type="match status" value="1"/>
</dbReference>
<dbReference type="InterPro" id="IPR037004">
    <property type="entry name" value="Exonuc_VII_ssu_sf"/>
</dbReference>
<dbReference type="STRING" id="1732.SAMN02910417_00601"/>
<evidence type="ECO:0000256" key="3">
    <source>
        <dbReference type="ARBA" id="ARBA00022722"/>
    </source>
</evidence>
<protein>
    <recommendedName>
        <fullName evidence="6">Exodeoxyribonuclease 7 small subunit</fullName>
        <ecNumber evidence="6">3.1.11.6</ecNumber>
    </recommendedName>
    <alternativeName>
        <fullName evidence="6">Exodeoxyribonuclease VII small subunit</fullName>
        <shortName evidence="6">Exonuclease VII small subunit</shortName>
    </alternativeName>
</protein>
<keyword evidence="4 6" id="KW-0378">Hydrolase</keyword>
<dbReference type="InterPro" id="IPR003761">
    <property type="entry name" value="Exonuc_VII_S"/>
</dbReference>
<dbReference type="Gene3D" id="1.10.287.1040">
    <property type="entry name" value="Exonuclease VII, small subunit"/>
    <property type="match status" value="1"/>
</dbReference>
<accession>A0A1G6AJW8</accession>
<evidence type="ECO:0000313" key="8">
    <source>
        <dbReference type="Proteomes" id="UP000199228"/>
    </source>
</evidence>
<keyword evidence="2 6" id="KW-0963">Cytoplasm</keyword>
<comment type="subcellular location">
    <subcellularLocation>
        <location evidence="6">Cytoplasm</location>
    </subcellularLocation>
</comment>
<gene>
    <name evidence="6" type="primary">xseB</name>
    <name evidence="7" type="ORF">SAMN02910417_00601</name>
</gene>
<dbReference type="RefSeq" id="WP_090172076.1">
    <property type="nucleotide sequence ID" value="NZ_FMXR01000006.1"/>
</dbReference>
<evidence type="ECO:0000256" key="6">
    <source>
        <dbReference type="HAMAP-Rule" id="MF_00337"/>
    </source>
</evidence>
<dbReference type="GO" id="GO:0006308">
    <property type="term" value="P:DNA catabolic process"/>
    <property type="evidence" value="ECO:0007669"/>
    <property type="project" value="UniProtKB-UniRule"/>
</dbReference>
<keyword evidence="5 6" id="KW-0269">Exonuclease</keyword>
<dbReference type="GO" id="GO:0008855">
    <property type="term" value="F:exodeoxyribonuclease VII activity"/>
    <property type="evidence" value="ECO:0007669"/>
    <property type="project" value="UniProtKB-UniRule"/>
</dbReference>
<keyword evidence="3 6" id="KW-0540">Nuclease</keyword>
<comment type="catalytic activity">
    <reaction evidence="6">
        <text>Exonucleolytic cleavage in either 5'- to 3'- or 3'- to 5'-direction to yield nucleoside 5'-phosphates.</text>
        <dbReference type="EC" id="3.1.11.6"/>
    </reaction>
</comment>
<name>A0A1G6AJW8_EUBOX</name>
<evidence type="ECO:0000256" key="5">
    <source>
        <dbReference type="ARBA" id="ARBA00022839"/>
    </source>
</evidence>
<proteinExistence type="inferred from homology"/>
<dbReference type="PANTHER" id="PTHR34137:SF1">
    <property type="entry name" value="EXODEOXYRIBONUCLEASE 7 SMALL SUBUNIT"/>
    <property type="match status" value="1"/>
</dbReference>